<gene>
    <name evidence="9" type="ORF">PCG10_007659</name>
</gene>
<dbReference type="Proteomes" id="UP000701341">
    <property type="component" value="Unassembled WGS sequence"/>
</dbReference>
<feature type="compositionally biased region" description="Polar residues" evidence="7">
    <location>
        <begin position="827"/>
        <end position="848"/>
    </location>
</feature>
<feature type="region of interest" description="Disordered" evidence="7">
    <location>
        <begin position="430"/>
        <end position="490"/>
    </location>
</feature>
<dbReference type="AlphaFoldDB" id="A0A9P5L308"/>
<dbReference type="InterPro" id="IPR021133">
    <property type="entry name" value="HEAT_type_2"/>
</dbReference>
<dbReference type="InterPro" id="IPR021841">
    <property type="entry name" value="VAC14_Fig4p-bd"/>
</dbReference>
<feature type="repeat" description="HEAT" evidence="6">
    <location>
        <begin position="87"/>
        <end position="122"/>
    </location>
</feature>
<dbReference type="GO" id="GO:0070772">
    <property type="term" value="C:PAS complex"/>
    <property type="evidence" value="ECO:0007669"/>
    <property type="project" value="InterPro"/>
</dbReference>
<evidence type="ECO:0000256" key="5">
    <source>
        <dbReference type="ARBA" id="ARBA00023242"/>
    </source>
</evidence>
<evidence type="ECO:0000256" key="1">
    <source>
        <dbReference type="ARBA" id="ARBA00004308"/>
    </source>
</evidence>
<dbReference type="OrthoDB" id="5574975at2759"/>
<evidence type="ECO:0000256" key="3">
    <source>
        <dbReference type="ARBA" id="ARBA00022737"/>
    </source>
</evidence>
<comment type="caution">
    <text evidence="9">The sequence shown here is derived from an EMBL/GenBank/DDBJ whole genome shotgun (WGS) entry which is preliminary data.</text>
</comment>
<dbReference type="PROSITE" id="PS50077">
    <property type="entry name" value="HEAT_REPEAT"/>
    <property type="match status" value="1"/>
</dbReference>
<name>A0A9P5L308_PENCR</name>
<dbReference type="GO" id="GO:0010008">
    <property type="term" value="C:endosome membrane"/>
    <property type="evidence" value="ECO:0007669"/>
    <property type="project" value="TreeGrafter"/>
</dbReference>
<feature type="compositionally biased region" description="Low complexity" evidence="7">
    <location>
        <begin position="892"/>
        <end position="910"/>
    </location>
</feature>
<dbReference type="PANTHER" id="PTHR16023:SF0">
    <property type="entry name" value="PROTEIN VAC14 HOMOLOG"/>
    <property type="match status" value="1"/>
</dbReference>
<evidence type="ECO:0000256" key="2">
    <source>
        <dbReference type="ARBA" id="ARBA00010225"/>
    </source>
</evidence>
<evidence type="ECO:0000256" key="6">
    <source>
        <dbReference type="PROSITE-ProRule" id="PRU00103"/>
    </source>
</evidence>
<feature type="region of interest" description="Disordered" evidence="7">
    <location>
        <begin position="824"/>
        <end position="932"/>
    </location>
</feature>
<proteinExistence type="inferred from homology"/>
<dbReference type="InterPro" id="IPR026825">
    <property type="entry name" value="Vac14"/>
</dbReference>
<keyword evidence="4" id="KW-0472">Membrane</keyword>
<feature type="domain" description="Vacuolar protein 14 C-terminal Fig4-binding" evidence="8">
    <location>
        <begin position="595"/>
        <end position="772"/>
    </location>
</feature>
<dbReference type="SUPFAM" id="SSF48371">
    <property type="entry name" value="ARM repeat"/>
    <property type="match status" value="1"/>
</dbReference>
<evidence type="ECO:0000313" key="10">
    <source>
        <dbReference type="Proteomes" id="UP000701341"/>
    </source>
</evidence>
<dbReference type="EMBL" id="JAAOZQ010000056">
    <property type="protein sequence ID" value="KAF7522035.1"/>
    <property type="molecule type" value="Genomic_DNA"/>
</dbReference>
<reference evidence="9" key="1">
    <citation type="submission" date="2020-02" db="EMBL/GenBank/DDBJ databases">
        <authorList>
            <person name="Lichtner F.J."/>
        </authorList>
    </citation>
    <scope>NUCLEOTIDE SEQUENCE</scope>
    <source>
        <strain evidence="9">G10</strain>
    </source>
</reference>
<evidence type="ECO:0000313" key="9">
    <source>
        <dbReference type="EMBL" id="KAF7522035.1"/>
    </source>
</evidence>
<dbReference type="InterPro" id="IPR011989">
    <property type="entry name" value="ARM-like"/>
</dbReference>
<dbReference type="PANTHER" id="PTHR16023">
    <property type="entry name" value="TAX1 BINDING PROTEIN-RELATED"/>
    <property type="match status" value="1"/>
</dbReference>
<feature type="compositionally biased region" description="Polar residues" evidence="7">
    <location>
        <begin position="475"/>
        <end position="490"/>
    </location>
</feature>
<protein>
    <recommendedName>
        <fullName evidence="8">Vacuolar protein 14 C-terminal Fig4-binding domain-containing protein</fullName>
    </recommendedName>
</protein>
<dbReference type="InterPro" id="IPR016024">
    <property type="entry name" value="ARM-type_fold"/>
</dbReference>
<feature type="compositionally biased region" description="Low complexity" evidence="7">
    <location>
        <begin position="867"/>
        <end position="881"/>
    </location>
</feature>
<evidence type="ECO:0000256" key="4">
    <source>
        <dbReference type="ARBA" id="ARBA00023136"/>
    </source>
</evidence>
<dbReference type="GO" id="GO:0000329">
    <property type="term" value="C:fungal-type vacuole membrane"/>
    <property type="evidence" value="ECO:0007669"/>
    <property type="project" value="TreeGrafter"/>
</dbReference>
<dbReference type="Pfam" id="PF12755">
    <property type="entry name" value="Vac14_Fab1_bd"/>
    <property type="match status" value="1"/>
</dbReference>
<sequence>MDNAIQRLLNDKLYDRRKQGALELEKIVRDAVFQGEQEKIQKIVEQLCHDYAYAVHQPHARNGGLIGLAAASIALGSEGVAPYLGEIVPPVLACFSDQDARVRYYACESMYNIAKVAKGEILLFFNEVFDALAKLASDSELSVKNGAELLDRLVKDIVAESAASYVSILQLSEKETPEPENQEDQDPPMAFSLARFIPLLKDRIHVIQPFTRNFLVSWLTLLDTIPDLELVSYLPEFLEGLIKFLGGPNKDVNIATQGLLDRFLLEIKRITQLKKGIEESRKAQKSNRHSVNSDVMSNATEQNNQADGPSDDRYEVAVADSASDITLDDEITQADGDWIPGQDVQIDHPKILEILVSFVNTSYEEEMQLTALRWLDSFFEISPEDILPFVPRLLTQVLPAMSSGSDQVRKAANQVNTSLVQYIYSLSDDTTEDHQAPPAKIPSITASKETLERRSSTPGARPSDTASIDTKKQTTQDNSVAATPRSSIVSTPVPPADLDYAAAVNSLTLQFLNENEATRVAALVWLIMLHRKAPRKVVAFNDGTFPALLKTLSDPSEAVVTKDLQLLSQISRNSEDSYFTSFMVNLLQLYSTDRHLLEVRGNLIIRQLSLNLSPERIYRTLADCLEKEEDLEFASIMVQNLNNNLITAPELSELRKRLRNLDSKDGQMFFVGLFRSWCHNAVSTFSLCLLAQAYEQAYNLLQIFAELEMTVNMLIQIDKLVQLLESPVFTYLRLQLLEPEKYPFLYKCLYGVLMLLPQSSAFAALKNRLNSVSNIGFLHGAPRSTAQTGPSFDRSTGTRLKPRDENSIRWVELLEKFKSVQERARRSQGSARHSFDQSGPLNNPSLTAALSVAAADRPKDRSSLPDAPRGVPGPGNAAAGNAGLGGSGPGASGTASGRALDSSTAKAGSSSHKHKSSLPNLGRLGIGGRRKK</sequence>
<dbReference type="GO" id="GO:0006661">
    <property type="term" value="P:phosphatidylinositol biosynthetic process"/>
    <property type="evidence" value="ECO:0007669"/>
    <property type="project" value="InterPro"/>
</dbReference>
<accession>A0A9P5L308</accession>
<organism evidence="9 10">
    <name type="scientific">Penicillium crustosum</name>
    <name type="common">Blue mold fungus</name>
    <dbReference type="NCBI Taxonomy" id="36656"/>
    <lineage>
        <taxon>Eukaryota</taxon>
        <taxon>Fungi</taxon>
        <taxon>Dikarya</taxon>
        <taxon>Ascomycota</taxon>
        <taxon>Pezizomycotina</taxon>
        <taxon>Eurotiomycetes</taxon>
        <taxon>Eurotiomycetidae</taxon>
        <taxon>Eurotiales</taxon>
        <taxon>Aspergillaceae</taxon>
        <taxon>Penicillium</taxon>
    </lineage>
</organism>
<keyword evidence="3" id="KW-0677">Repeat</keyword>
<keyword evidence="5" id="KW-0539">Nucleus</keyword>
<evidence type="ECO:0000259" key="8">
    <source>
        <dbReference type="Pfam" id="PF11916"/>
    </source>
</evidence>
<comment type="subcellular location">
    <subcellularLocation>
        <location evidence="1">Endomembrane system</location>
    </subcellularLocation>
</comment>
<evidence type="ECO:0000256" key="7">
    <source>
        <dbReference type="SAM" id="MobiDB-lite"/>
    </source>
</evidence>
<keyword evidence="10" id="KW-1185">Reference proteome</keyword>
<comment type="similarity">
    <text evidence="2">Belongs to the VAC14 family.</text>
</comment>
<feature type="compositionally biased region" description="Gly residues" evidence="7">
    <location>
        <begin position="882"/>
        <end position="891"/>
    </location>
</feature>
<dbReference type="Pfam" id="PF11916">
    <property type="entry name" value="Vac14_Fig4_bd"/>
    <property type="match status" value="1"/>
</dbReference>
<dbReference type="Gene3D" id="1.25.10.10">
    <property type="entry name" value="Leucine-rich Repeat Variant"/>
    <property type="match status" value="3"/>
</dbReference>